<evidence type="ECO:0000313" key="4">
    <source>
        <dbReference type="Proteomes" id="UP000284250"/>
    </source>
</evidence>
<organism evidence="3 4">
    <name type="scientific">Hymenobacter rubripertinctus</name>
    <dbReference type="NCBI Taxonomy" id="2029981"/>
    <lineage>
        <taxon>Bacteria</taxon>
        <taxon>Pseudomonadati</taxon>
        <taxon>Bacteroidota</taxon>
        <taxon>Cytophagia</taxon>
        <taxon>Cytophagales</taxon>
        <taxon>Hymenobacteraceae</taxon>
        <taxon>Hymenobacter</taxon>
    </lineage>
</organism>
<comment type="caution">
    <text evidence="3">The sequence shown here is derived from an EMBL/GenBank/DDBJ whole genome shotgun (WGS) entry which is preliminary data.</text>
</comment>
<dbReference type="SMART" id="SM00448">
    <property type="entry name" value="REC"/>
    <property type="match status" value="1"/>
</dbReference>
<proteinExistence type="predicted"/>
<dbReference type="PANTHER" id="PTHR44520">
    <property type="entry name" value="RESPONSE REGULATOR RCP1-RELATED"/>
    <property type="match status" value="1"/>
</dbReference>
<dbReference type="Gene3D" id="3.40.50.2300">
    <property type="match status" value="1"/>
</dbReference>
<dbReference type="InterPro" id="IPR052893">
    <property type="entry name" value="TCS_response_regulator"/>
</dbReference>
<protein>
    <submittedName>
        <fullName evidence="3">Response regulator</fullName>
    </submittedName>
</protein>
<keyword evidence="4" id="KW-1185">Reference proteome</keyword>
<sequence>MGMKTYLIDDDQLAVYLTEQLLRAEDFSNSIHTFGSAREALNTLLGEGQEAAPQVVFLDLNMPLMNGWQFLDALHPYKAHLLGRCFIYILTSSLALADLEKSRQYDLVAGLIHKPIDSGEIRAIQSRLLPGPGPAALWA</sequence>
<evidence type="ECO:0000256" key="1">
    <source>
        <dbReference type="PROSITE-ProRule" id="PRU00169"/>
    </source>
</evidence>
<gene>
    <name evidence="3" type="ORF">D0T11_17115</name>
</gene>
<dbReference type="OrthoDB" id="1524091at2"/>
<name>A0A418QQ67_9BACT</name>
<accession>A0A418QQ67</accession>
<keyword evidence="1" id="KW-0597">Phosphoprotein</keyword>
<dbReference type="Proteomes" id="UP000284250">
    <property type="component" value="Unassembled WGS sequence"/>
</dbReference>
<dbReference type="SUPFAM" id="SSF52172">
    <property type="entry name" value="CheY-like"/>
    <property type="match status" value="1"/>
</dbReference>
<dbReference type="PROSITE" id="PS50110">
    <property type="entry name" value="RESPONSE_REGULATORY"/>
    <property type="match status" value="1"/>
</dbReference>
<reference evidence="3 4" key="2">
    <citation type="submission" date="2019-01" db="EMBL/GenBank/DDBJ databases">
        <title>Hymenobacter humicola sp. nov., isolated from soils in Antarctica.</title>
        <authorList>
            <person name="Sedlacek I."/>
            <person name="Holochova P."/>
            <person name="Kralova S."/>
            <person name="Pantucek R."/>
            <person name="Stankova E."/>
            <person name="Vrbovska V."/>
            <person name="Kristofova L."/>
            <person name="Svec P."/>
            <person name="Busse H.-J."/>
        </authorList>
    </citation>
    <scope>NUCLEOTIDE SEQUENCE [LARGE SCALE GENOMIC DNA]</scope>
    <source>
        <strain evidence="3 4">CCM 8852</strain>
    </source>
</reference>
<dbReference type="GO" id="GO:0000160">
    <property type="term" value="P:phosphorelay signal transduction system"/>
    <property type="evidence" value="ECO:0007669"/>
    <property type="project" value="InterPro"/>
</dbReference>
<evidence type="ECO:0000259" key="2">
    <source>
        <dbReference type="PROSITE" id="PS50110"/>
    </source>
</evidence>
<evidence type="ECO:0000313" key="3">
    <source>
        <dbReference type="EMBL" id="RIY07261.1"/>
    </source>
</evidence>
<dbReference type="Pfam" id="PF00072">
    <property type="entry name" value="Response_reg"/>
    <property type="match status" value="1"/>
</dbReference>
<dbReference type="EMBL" id="QYCN01000031">
    <property type="protein sequence ID" value="RIY07261.1"/>
    <property type="molecule type" value="Genomic_DNA"/>
</dbReference>
<dbReference type="AlphaFoldDB" id="A0A418QQ67"/>
<feature type="modified residue" description="4-aspartylphosphate" evidence="1">
    <location>
        <position position="59"/>
    </location>
</feature>
<dbReference type="PANTHER" id="PTHR44520:SF2">
    <property type="entry name" value="RESPONSE REGULATOR RCP1"/>
    <property type="match status" value="1"/>
</dbReference>
<reference evidence="3 4" key="1">
    <citation type="submission" date="2018-09" db="EMBL/GenBank/DDBJ databases">
        <authorList>
            <person name="Zeman M."/>
            <person name="Pardy F."/>
        </authorList>
    </citation>
    <scope>NUCLEOTIDE SEQUENCE [LARGE SCALE GENOMIC DNA]</scope>
    <source>
        <strain evidence="3 4">CCM 8852</strain>
    </source>
</reference>
<dbReference type="InterPro" id="IPR011006">
    <property type="entry name" value="CheY-like_superfamily"/>
</dbReference>
<dbReference type="InterPro" id="IPR001789">
    <property type="entry name" value="Sig_transdc_resp-reg_receiver"/>
</dbReference>
<feature type="domain" description="Response regulatory" evidence="2">
    <location>
        <begin position="4"/>
        <end position="129"/>
    </location>
</feature>